<dbReference type="Gene3D" id="2.40.50.100">
    <property type="match status" value="1"/>
</dbReference>
<dbReference type="GO" id="GO:0005524">
    <property type="term" value="F:ATP binding"/>
    <property type="evidence" value="ECO:0007669"/>
    <property type="project" value="UniProtKB-KW"/>
</dbReference>
<accession>A0A5D5ANU3</accession>
<keyword evidence="4" id="KW-0547">Nucleotide-binding</keyword>
<dbReference type="Pfam" id="PF00005">
    <property type="entry name" value="ABC_tran"/>
    <property type="match status" value="1"/>
</dbReference>
<evidence type="ECO:0000256" key="5">
    <source>
        <dbReference type="ARBA" id="ARBA00022840"/>
    </source>
</evidence>
<dbReference type="Pfam" id="PF17912">
    <property type="entry name" value="OB_MalK"/>
    <property type="match status" value="1"/>
</dbReference>
<evidence type="ECO:0000256" key="12">
    <source>
        <dbReference type="ARBA" id="ARBA00065962"/>
    </source>
</evidence>
<dbReference type="GO" id="GO:0016887">
    <property type="term" value="F:ATP hydrolysis activity"/>
    <property type="evidence" value="ECO:0007669"/>
    <property type="project" value="InterPro"/>
</dbReference>
<comment type="caution">
    <text evidence="15">The sequence shown here is derived from an EMBL/GenBank/DDBJ whole genome shotgun (WGS) entry which is preliminary data.</text>
</comment>
<dbReference type="SMART" id="SM00382">
    <property type="entry name" value="AAA"/>
    <property type="match status" value="1"/>
</dbReference>
<evidence type="ECO:0000256" key="2">
    <source>
        <dbReference type="ARBA" id="ARBA00022448"/>
    </source>
</evidence>
<keyword evidence="2" id="KW-0813">Transport</keyword>
<dbReference type="Proteomes" id="UP000324104">
    <property type="component" value="Unassembled WGS sequence"/>
</dbReference>
<sequence>MSSIEFDSVTKVYDGDIVAVEDFNLTIEGGEFLTLVGPSGSGKSTLLRMVAGLEEITEGTISIGEERVNKLPPRHRDIAMVFQSYALYPHLSVRENMAFGLKRSTNLPDEAIYDRVEDAAELMGIPELLDDLPKQLSGGQQQRVATGRAIVREPAVFLFDEPLSNLDAKLRKHMRTELQRIQQELETTAIYVTHDQEEAMTMSDRIAILNHGKLQQVGPPREVYNDPKNLFVAQFIGSPSMNLFEVSYESTGDDGGRLVGDVDIEVGPERARRIEAAGAERLKLGIRPEHVGVSQRRDDSHVAASVDIIEPLGARDLLYFELGEEADDGSLVTGDAAALEDEQTAPEAEVDERKAFIEPESISEDATDVFLSLDLEQADIFDAETGTNVAHLTREETPPTA</sequence>
<dbReference type="InterPro" id="IPR040582">
    <property type="entry name" value="OB_MalK-like"/>
</dbReference>
<evidence type="ECO:0000256" key="11">
    <source>
        <dbReference type="ARBA" id="ARBA00061029"/>
    </source>
</evidence>
<keyword evidence="5 15" id="KW-0067">ATP-binding</keyword>
<evidence type="ECO:0000256" key="6">
    <source>
        <dbReference type="ARBA" id="ARBA00022967"/>
    </source>
</evidence>
<protein>
    <recommendedName>
        <fullName evidence="13">ABC-type D-xylose/L-arabinose transporter</fullName>
        <ecNumber evidence="13">7.5.2.13</ecNumber>
    </recommendedName>
</protein>
<evidence type="ECO:0000256" key="9">
    <source>
        <dbReference type="ARBA" id="ARBA00051890"/>
    </source>
</evidence>
<comment type="subcellular location">
    <subcellularLocation>
        <location evidence="1">Cell membrane</location>
        <topology evidence="1">Peripheral membrane protein</topology>
    </subcellularLocation>
</comment>
<evidence type="ECO:0000256" key="10">
    <source>
        <dbReference type="ARBA" id="ARBA00053454"/>
    </source>
</evidence>
<dbReference type="PROSITE" id="PS50893">
    <property type="entry name" value="ABC_TRANSPORTER_2"/>
    <property type="match status" value="1"/>
</dbReference>
<dbReference type="InterPro" id="IPR027417">
    <property type="entry name" value="P-loop_NTPase"/>
</dbReference>
<evidence type="ECO:0000313" key="15">
    <source>
        <dbReference type="EMBL" id="TYT63356.1"/>
    </source>
</evidence>
<feature type="domain" description="ABC transporter" evidence="14">
    <location>
        <begin position="4"/>
        <end position="236"/>
    </location>
</feature>
<dbReference type="GO" id="GO:0055052">
    <property type="term" value="C:ATP-binding cassette (ABC) transporter complex, substrate-binding subunit-containing"/>
    <property type="evidence" value="ECO:0007669"/>
    <property type="project" value="TreeGrafter"/>
</dbReference>
<evidence type="ECO:0000313" key="16">
    <source>
        <dbReference type="Proteomes" id="UP000324104"/>
    </source>
</evidence>
<evidence type="ECO:0000256" key="7">
    <source>
        <dbReference type="ARBA" id="ARBA00023136"/>
    </source>
</evidence>
<dbReference type="EMBL" id="VTAW01000003">
    <property type="protein sequence ID" value="TYT63356.1"/>
    <property type="molecule type" value="Genomic_DNA"/>
</dbReference>
<reference evidence="15 16" key="1">
    <citation type="submission" date="2019-08" db="EMBL/GenBank/DDBJ databases">
        <title>Archaea genome.</title>
        <authorList>
            <person name="Kajale S."/>
            <person name="Shouche Y."/>
            <person name="Deshpande N."/>
            <person name="Sharma A."/>
        </authorList>
    </citation>
    <scope>NUCLEOTIDE SEQUENCE [LARGE SCALE GENOMIC DNA]</scope>
    <source>
        <strain evidence="15 16">ESP3B_9</strain>
    </source>
</reference>
<dbReference type="RefSeq" id="WP_149080332.1">
    <property type="nucleotide sequence ID" value="NZ_VTAW01000003.1"/>
</dbReference>
<dbReference type="InterPro" id="IPR047641">
    <property type="entry name" value="ABC_transpr_MalK/UgpC-like"/>
</dbReference>
<dbReference type="SUPFAM" id="SSF50331">
    <property type="entry name" value="MOP-like"/>
    <property type="match status" value="1"/>
</dbReference>
<dbReference type="InterPro" id="IPR003439">
    <property type="entry name" value="ABC_transporter-like_ATP-bd"/>
</dbReference>
<dbReference type="CDD" id="cd03301">
    <property type="entry name" value="ABC_MalK_N"/>
    <property type="match status" value="1"/>
</dbReference>
<dbReference type="Gene3D" id="3.40.50.300">
    <property type="entry name" value="P-loop containing nucleotide triphosphate hydrolases"/>
    <property type="match status" value="1"/>
</dbReference>
<keyword evidence="16" id="KW-1185">Reference proteome</keyword>
<gene>
    <name evidence="15" type="ORF">FYC77_04605</name>
</gene>
<keyword evidence="3" id="KW-1003">Cell membrane</keyword>
<keyword evidence="6" id="KW-1278">Translocase</keyword>
<evidence type="ECO:0000259" key="14">
    <source>
        <dbReference type="PROSITE" id="PS50893"/>
    </source>
</evidence>
<dbReference type="EC" id="7.5.2.13" evidence="13"/>
<comment type="catalytic activity">
    <reaction evidence="9">
        <text>L-arabinose(out) + ATP + H2O = L-arabinose(in) + ADP + phosphate + H(+)</text>
        <dbReference type="Rhea" id="RHEA:30007"/>
        <dbReference type="ChEBI" id="CHEBI:15377"/>
        <dbReference type="ChEBI" id="CHEBI:15378"/>
        <dbReference type="ChEBI" id="CHEBI:17535"/>
        <dbReference type="ChEBI" id="CHEBI:30616"/>
        <dbReference type="ChEBI" id="CHEBI:43474"/>
        <dbReference type="ChEBI" id="CHEBI:456216"/>
        <dbReference type="EC" id="7.5.2.13"/>
    </reaction>
    <physiologicalReaction direction="left-to-right" evidence="9">
        <dbReference type="Rhea" id="RHEA:30008"/>
    </physiologicalReaction>
</comment>
<comment type="subunit">
    <text evidence="12">The complex is composed of two ATP-binding proteins (XacJ and XacK), two transmembrane proteins (XacH and XacI) and a solute-binding protein (XacG).</text>
</comment>
<dbReference type="FunFam" id="3.40.50.300:FF:000042">
    <property type="entry name" value="Maltose/maltodextrin ABC transporter, ATP-binding protein"/>
    <property type="match status" value="1"/>
</dbReference>
<evidence type="ECO:0000256" key="13">
    <source>
        <dbReference type="ARBA" id="ARBA00066315"/>
    </source>
</evidence>
<dbReference type="PANTHER" id="PTHR43875:SF15">
    <property type="entry name" value="TREHALOSE IMPORT ATP-BINDING PROTEIN SUGC"/>
    <property type="match status" value="1"/>
</dbReference>
<dbReference type="GO" id="GO:0140359">
    <property type="term" value="F:ABC-type transporter activity"/>
    <property type="evidence" value="ECO:0007669"/>
    <property type="project" value="InterPro"/>
</dbReference>
<dbReference type="PANTHER" id="PTHR43875">
    <property type="entry name" value="MALTODEXTRIN IMPORT ATP-BINDING PROTEIN MSMX"/>
    <property type="match status" value="1"/>
</dbReference>
<dbReference type="InterPro" id="IPR008995">
    <property type="entry name" value="Mo/tungstate-bd_C_term_dom"/>
</dbReference>
<dbReference type="InterPro" id="IPR003593">
    <property type="entry name" value="AAA+_ATPase"/>
</dbReference>
<evidence type="ECO:0000256" key="4">
    <source>
        <dbReference type="ARBA" id="ARBA00022741"/>
    </source>
</evidence>
<dbReference type="AlphaFoldDB" id="A0A5D5ANU3"/>
<dbReference type="SUPFAM" id="SSF52540">
    <property type="entry name" value="P-loop containing nucleoside triphosphate hydrolases"/>
    <property type="match status" value="1"/>
</dbReference>
<proteinExistence type="inferred from homology"/>
<name>A0A5D5ANU3_9EURY</name>
<keyword evidence="7" id="KW-0472">Membrane</keyword>
<dbReference type="InterPro" id="IPR015855">
    <property type="entry name" value="ABC_transpr_MalK-like"/>
</dbReference>
<comment type="catalytic activity">
    <reaction evidence="8">
        <text>D-xylose(out) + ATP + H2O = D-xylose(in) + ADP + phosphate + H(+)</text>
        <dbReference type="Rhea" id="RHEA:29899"/>
        <dbReference type="ChEBI" id="CHEBI:15377"/>
        <dbReference type="ChEBI" id="CHEBI:15378"/>
        <dbReference type="ChEBI" id="CHEBI:30616"/>
        <dbReference type="ChEBI" id="CHEBI:43474"/>
        <dbReference type="ChEBI" id="CHEBI:53455"/>
        <dbReference type="ChEBI" id="CHEBI:456216"/>
        <dbReference type="EC" id="7.5.2.13"/>
    </reaction>
    <physiologicalReaction direction="left-to-right" evidence="8">
        <dbReference type="Rhea" id="RHEA:29900"/>
    </physiologicalReaction>
</comment>
<comment type="similarity">
    <text evidence="11">Belongs to the ABC transporter superfamily. Carbohydrate uptake transporter-1 (CUT1) (TC 3.A.1.1) family.</text>
</comment>
<organism evidence="15 16">
    <name type="scientific">Natrialba swarupiae</name>
    <dbReference type="NCBI Taxonomy" id="2448032"/>
    <lineage>
        <taxon>Archaea</taxon>
        <taxon>Methanobacteriati</taxon>
        <taxon>Methanobacteriota</taxon>
        <taxon>Stenosarchaea group</taxon>
        <taxon>Halobacteria</taxon>
        <taxon>Halobacteriales</taxon>
        <taxon>Natrialbaceae</taxon>
        <taxon>Natrialba</taxon>
    </lineage>
</organism>
<evidence type="ECO:0000256" key="1">
    <source>
        <dbReference type="ARBA" id="ARBA00004202"/>
    </source>
</evidence>
<evidence type="ECO:0000256" key="8">
    <source>
        <dbReference type="ARBA" id="ARBA00050355"/>
    </source>
</evidence>
<dbReference type="GO" id="GO:0008643">
    <property type="term" value="P:carbohydrate transport"/>
    <property type="evidence" value="ECO:0007669"/>
    <property type="project" value="InterPro"/>
</dbReference>
<evidence type="ECO:0000256" key="3">
    <source>
        <dbReference type="ARBA" id="ARBA00022475"/>
    </source>
</evidence>
<comment type="function">
    <text evidence="10">Part of the ABC transporter complex XacGHIJK involved in the uptake of xylose and arabinose. Responsible for energy coupling to the transport system.</text>
</comment>